<dbReference type="OrthoDB" id="9157610at2"/>
<dbReference type="EMBL" id="VJOM01000001">
    <property type="protein sequence ID" value="TSE34148.1"/>
    <property type="molecule type" value="Genomic_DNA"/>
</dbReference>
<accession>A0A554XE78</accession>
<organism evidence="2 3">
    <name type="scientific">Tepidimonas taiwanensis</name>
    <dbReference type="NCBI Taxonomy" id="307486"/>
    <lineage>
        <taxon>Bacteria</taxon>
        <taxon>Pseudomonadati</taxon>
        <taxon>Pseudomonadota</taxon>
        <taxon>Betaproteobacteria</taxon>
        <taxon>Burkholderiales</taxon>
        <taxon>Tepidimonas</taxon>
    </lineage>
</organism>
<evidence type="ECO:0000313" key="3">
    <source>
        <dbReference type="Proteomes" id="UP000317763"/>
    </source>
</evidence>
<proteinExistence type="predicted"/>
<gene>
    <name evidence="2" type="ORF">Ttaiw_00209</name>
</gene>
<dbReference type="RefSeq" id="WP_143897343.1">
    <property type="nucleotide sequence ID" value="NZ_CP083911.1"/>
</dbReference>
<evidence type="ECO:0000256" key="1">
    <source>
        <dbReference type="SAM" id="MobiDB-lite"/>
    </source>
</evidence>
<reference evidence="2 3" key="1">
    <citation type="submission" date="2019-07" db="EMBL/GenBank/DDBJ databases">
        <title>Tepidimonas taiwanensis I1-1 draft genome.</title>
        <authorList>
            <person name="Da Costa M.S."/>
            <person name="Froufe H.J.C."/>
            <person name="Egas C."/>
            <person name="Albuquerque L."/>
        </authorList>
    </citation>
    <scope>NUCLEOTIDE SEQUENCE [LARGE SCALE GENOMIC DNA]</scope>
    <source>
        <strain evidence="2 3">I1-1</strain>
    </source>
</reference>
<feature type="compositionally biased region" description="Low complexity" evidence="1">
    <location>
        <begin position="35"/>
        <end position="48"/>
    </location>
</feature>
<evidence type="ECO:0000313" key="2">
    <source>
        <dbReference type="EMBL" id="TSE34148.1"/>
    </source>
</evidence>
<name>A0A554XE78_9BURK</name>
<feature type="region of interest" description="Disordered" evidence="1">
    <location>
        <begin position="1"/>
        <end position="75"/>
    </location>
</feature>
<sequence>MTLRDYLRARRAAVTPVTPAQPSEVTKTTNKINDVTPVTPVTPPNNTNASDARGKAPQRQGPESNSAPASAPAGADAWQAADRAYRRHAEACAICAAAGRGYGQRCPAGADLWARYAHLPGPASQRQQTPGPSAITQTPHPYQAERLRDWSPASEEEIGRMAAVQARALALGMEEAEAERLADVVHWGRRCGDDRVPCVTCAHLRAGADSRWRCAVQHLALPVELVALPHRCTGFAASVNPPLSEGRQP</sequence>
<feature type="compositionally biased region" description="Low complexity" evidence="1">
    <location>
        <begin position="66"/>
        <end position="75"/>
    </location>
</feature>
<dbReference type="AlphaFoldDB" id="A0A554XE78"/>
<comment type="caution">
    <text evidence="2">The sequence shown here is derived from an EMBL/GenBank/DDBJ whole genome shotgun (WGS) entry which is preliminary data.</text>
</comment>
<protein>
    <submittedName>
        <fullName evidence="2">Uncharacterized protein</fullName>
    </submittedName>
</protein>
<feature type="compositionally biased region" description="Polar residues" evidence="1">
    <location>
        <begin position="18"/>
        <end position="33"/>
    </location>
</feature>
<keyword evidence="3" id="KW-1185">Reference proteome</keyword>
<dbReference type="Proteomes" id="UP000317763">
    <property type="component" value="Unassembled WGS sequence"/>
</dbReference>